<gene>
    <name evidence="1" type="ORF">EJ08DRAFT_221067</name>
</gene>
<dbReference type="EMBL" id="MU007011">
    <property type="protein sequence ID" value="KAF2435998.1"/>
    <property type="molecule type" value="Genomic_DNA"/>
</dbReference>
<name>A0A9P4U4F1_9PEZI</name>
<organism evidence="1 2">
    <name type="scientific">Tothia fuscella</name>
    <dbReference type="NCBI Taxonomy" id="1048955"/>
    <lineage>
        <taxon>Eukaryota</taxon>
        <taxon>Fungi</taxon>
        <taxon>Dikarya</taxon>
        <taxon>Ascomycota</taxon>
        <taxon>Pezizomycotina</taxon>
        <taxon>Dothideomycetes</taxon>
        <taxon>Pleosporomycetidae</taxon>
        <taxon>Venturiales</taxon>
        <taxon>Cylindrosympodiaceae</taxon>
        <taxon>Tothia</taxon>
    </lineage>
</organism>
<comment type="caution">
    <text evidence="1">The sequence shown here is derived from an EMBL/GenBank/DDBJ whole genome shotgun (WGS) entry which is preliminary data.</text>
</comment>
<keyword evidence="2" id="KW-1185">Reference proteome</keyword>
<evidence type="ECO:0000313" key="2">
    <source>
        <dbReference type="Proteomes" id="UP000800235"/>
    </source>
</evidence>
<evidence type="ECO:0000313" key="1">
    <source>
        <dbReference type="EMBL" id="KAF2435998.1"/>
    </source>
</evidence>
<dbReference type="Proteomes" id="UP000800235">
    <property type="component" value="Unassembled WGS sequence"/>
</dbReference>
<reference evidence="1" key="1">
    <citation type="journal article" date="2020" name="Stud. Mycol.">
        <title>101 Dothideomycetes genomes: a test case for predicting lifestyles and emergence of pathogens.</title>
        <authorList>
            <person name="Haridas S."/>
            <person name="Albert R."/>
            <person name="Binder M."/>
            <person name="Bloem J."/>
            <person name="Labutti K."/>
            <person name="Salamov A."/>
            <person name="Andreopoulos B."/>
            <person name="Baker S."/>
            <person name="Barry K."/>
            <person name="Bills G."/>
            <person name="Bluhm B."/>
            <person name="Cannon C."/>
            <person name="Castanera R."/>
            <person name="Culley D."/>
            <person name="Daum C."/>
            <person name="Ezra D."/>
            <person name="Gonzalez J."/>
            <person name="Henrissat B."/>
            <person name="Kuo A."/>
            <person name="Liang C."/>
            <person name="Lipzen A."/>
            <person name="Lutzoni F."/>
            <person name="Magnuson J."/>
            <person name="Mondo S."/>
            <person name="Nolan M."/>
            <person name="Ohm R."/>
            <person name="Pangilinan J."/>
            <person name="Park H.-J."/>
            <person name="Ramirez L."/>
            <person name="Alfaro M."/>
            <person name="Sun H."/>
            <person name="Tritt A."/>
            <person name="Yoshinaga Y."/>
            <person name="Zwiers L.-H."/>
            <person name="Turgeon B."/>
            <person name="Goodwin S."/>
            <person name="Spatafora J."/>
            <person name="Crous P."/>
            <person name="Grigoriev I."/>
        </authorList>
    </citation>
    <scope>NUCLEOTIDE SEQUENCE</scope>
    <source>
        <strain evidence="1">CBS 130266</strain>
    </source>
</reference>
<protein>
    <submittedName>
        <fullName evidence="1">Uncharacterized protein</fullName>
    </submittedName>
</protein>
<dbReference type="AlphaFoldDB" id="A0A9P4U4F1"/>
<proteinExistence type="predicted"/>
<sequence>MLSAFLNLLPNGGMMFGSRKSMCARRDKYFACIPAGPTLKLSFEHHLTNCFFNRTRRRRSAHLMGMKTHCKTASRWPSRFVSLSFAQIQLLDFPFLYQ</sequence>
<accession>A0A9P4U4F1</accession>